<name>A0ABW1K3D1_9ACTN</name>
<dbReference type="Proteomes" id="UP001596203">
    <property type="component" value="Unassembled WGS sequence"/>
</dbReference>
<dbReference type="InterPro" id="IPR012338">
    <property type="entry name" value="Beta-lactam/transpept-like"/>
</dbReference>
<feature type="domain" description="Beta-lactamase-related" evidence="2">
    <location>
        <begin position="44"/>
        <end position="361"/>
    </location>
</feature>
<dbReference type="Gene3D" id="3.40.710.10">
    <property type="entry name" value="DD-peptidase/beta-lactamase superfamily"/>
    <property type="match status" value="1"/>
</dbReference>
<keyword evidence="1" id="KW-0812">Transmembrane</keyword>
<dbReference type="SUPFAM" id="SSF56601">
    <property type="entry name" value="beta-lactamase/transpeptidase-like"/>
    <property type="match status" value="1"/>
</dbReference>
<keyword evidence="3" id="KW-0378">Hydrolase</keyword>
<comment type="caution">
    <text evidence="3">The sequence shown here is derived from an EMBL/GenBank/DDBJ whole genome shotgun (WGS) entry which is preliminary data.</text>
</comment>
<keyword evidence="1" id="KW-0472">Membrane</keyword>
<evidence type="ECO:0000313" key="4">
    <source>
        <dbReference type="Proteomes" id="UP001596203"/>
    </source>
</evidence>
<proteinExistence type="predicted"/>
<dbReference type="EC" id="3.-.-.-" evidence="3"/>
<feature type="transmembrane region" description="Helical" evidence="1">
    <location>
        <begin position="426"/>
        <end position="447"/>
    </location>
</feature>
<feature type="transmembrane region" description="Helical" evidence="1">
    <location>
        <begin position="459"/>
        <end position="484"/>
    </location>
</feature>
<organism evidence="3 4">
    <name type="scientific">Plantactinospora solaniradicis</name>
    <dbReference type="NCBI Taxonomy" id="1723736"/>
    <lineage>
        <taxon>Bacteria</taxon>
        <taxon>Bacillati</taxon>
        <taxon>Actinomycetota</taxon>
        <taxon>Actinomycetes</taxon>
        <taxon>Micromonosporales</taxon>
        <taxon>Micromonosporaceae</taxon>
        <taxon>Plantactinospora</taxon>
    </lineage>
</organism>
<evidence type="ECO:0000313" key="3">
    <source>
        <dbReference type="EMBL" id="MFC6015751.1"/>
    </source>
</evidence>
<dbReference type="PANTHER" id="PTHR46825:SF9">
    <property type="entry name" value="BETA-LACTAMASE-RELATED DOMAIN-CONTAINING PROTEIN"/>
    <property type="match status" value="1"/>
</dbReference>
<gene>
    <name evidence="3" type="ORF">ACFP2T_06060</name>
</gene>
<dbReference type="EMBL" id="JBHSPR010000006">
    <property type="protein sequence ID" value="MFC6015751.1"/>
    <property type="molecule type" value="Genomic_DNA"/>
</dbReference>
<dbReference type="GO" id="GO:0016787">
    <property type="term" value="F:hydrolase activity"/>
    <property type="evidence" value="ECO:0007669"/>
    <property type="project" value="UniProtKB-KW"/>
</dbReference>
<evidence type="ECO:0000256" key="1">
    <source>
        <dbReference type="SAM" id="Phobius"/>
    </source>
</evidence>
<dbReference type="InterPro" id="IPR001466">
    <property type="entry name" value="Beta-lactam-related"/>
</dbReference>
<sequence>MRNDPPRSDARVVLIHALTALVLTAAAVPVPVPAHAPGVDATSIDAVVRAYRDVTRIPGVAVAVTLGREVVHTAGYGHTAEGDAVTDHTVMAVASLSKSVTALAVMQLVDAGRVGLDVPARDYLPEFTMADDRAAAITVRQLLDQTSGMSDRTYHSFSGPPLHTLREAVASMRDARLAADPGTRYEYHNPNYQVAARLVEVVSGQSFDEYLRHRVFRPLGMADSSTGNTADDLPPSGRGHLMIGGIPVALPEPPAFGNGSGGVLSTARDMAAWLITQNDQGHGPDGTPIVSPASVTEMHRPTAAGSYGLGWDIGRTPSGAPLIEHTGGLITVTAYQALLPTSGYGIAIMANAGSQYGDAPALGARLIELLEGRPVSPPVSPTPLIWIDVVLLLLALGVVFLSVRGVRRSRRWASHRRLRPATVARLLPYLLPLVFLLTMHEVVSFLYRGRDVSWLQAAYLYPTFTLLLVVAATGGIAVLVARLLRSTQSVVADRQPHTRTARTPTSPLA</sequence>
<dbReference type="Pfam" id="PF00144">
    <property type="entry name" value="Beta-lactamase"/>
    <property type="match status" value="1"/>
</dbReference>
<keyword evidence="1" id="KW-1133">Transmembrane helix</keyword>
<dbReference type="PANTHER" id="PTHR46825">
    <property type="entry name" value="D-ALANYL-D-ALANINE-CARBOXYPEPTIDASE/ENDOPEPTIDASE AMPH"/>
    <property type="match status" value="1"/>
</dbReference>
<keyword evidence="4" id="KW-1185">Reference proteome</keyword>
<feature type="transmembrane region" description="Helical" evidence="1">
    <location>
        <begin position="384"/>
        <end position="406"/>
    </location>
</feature>
<dbReference type="InterPro" id="IPR050491">
    <property type="entry name" value="AmpC-like"/>
</dbReference>
<accession>A0ABW1K3D1</accession>
<reference evidence="4" key="1">
    <citation type="journal article" date="2019" name="Int. J. Syst. Evol. Microbiol.">
        <title>The Global Catalogue of Microorganisms (GCM) 10K type strain sequencing project: providing services to taxonomists for standard genome sequencing and annotation.</title>
        <authorList>
            <consortium name="The Broad Institute Genomics Platform"/>
            <consortium name="The Broad Institute Genome Sequencing Center for Infectious Disease"/>
            <person name="Wu L."/>
            <person name="Ma J."/>
        </authorList>
    </citation>
    <scope>NUCLEOTIDE SEQUENCE [LARGE SCALE GENOMIC DNA]</scope>
    <source>
        <strain evidence="4">ZS-35-S2</strain>
    </source>
</reference>
<evidence type="ECO:0000259" key="2">
    <source>
        <dbReference type="Pfam" id="PF00144"/>
    </source>
</evidence>
<protein>
    <submittedName>
        <fullName evidence="3">Serine hydrolase domain-containing protein</fullName>
        <ecNumber evidence="3">3.-.-.-</ecNumber>
    </submittedName>
</protein>